<dbReference type="Pfam" id="PF01370">
    <property type="entry name" value="Epimerase"/>
    <property type="match status" value="1"/>
</dbReference>
<gene>
    <name evidence="2" type="ORF">MSEO_32380</name>
</gene>
<dbReference type="CDD" id="cd05262">
    <property type="entry name" value="SDR_a7"/>
    <property type="match status" value="1"/>
</dbReference>
<dbReference type="RefSeq" id="WP_163681835.1">
    <property type="nucleotide sequence ID" value="NZ_AP022582.1"/>
</dbReference>
<dbReference type="Gene3D" id="3.40.50.720">
    <property type="entry name" value="NAD(P)-binding Rossmann-like Domain"/>
    <property type="match status" value="1"/>
</dbReference>
<evidence type="ECO:0000313" key="3">
    <source>
        <dbReference type="Proteomes" id="UP000466632"/>
    </source>
</evidence>
<sequence length="297" mass="30679">MRVFVTGATGHIGSAVIDELLGAGHHVTGLARSDESAAALVAKGVGVHRGDLDDPDGLRGAAAASDGVIHLAFKHDFDDFVGAAEADLRAVEAMGEALVGSGRPFVSTSGTLLLSLLGTGGRGTEQDTLAGGPRADSENAVIALAERGVRSSVVRLSPLVHSNLDHHGFTTHLIDTARNTGVSGYLGDGTNRWPAVHTLDAAHLYRLALENAPAGSRLHGVADEGVPFRDIAAVIGRHLNVPTASIAPEDAGHFGFLALFAALDNPASSALTQKVLDWQPEHAGLLEDLDAGHYFGE</sequence>
<dbReference type="SUPFAM" id="SSF51735">
    <property type="entry name" value="NAD(P)-binding Rossmann-fold domains"/>
    <property type="match status" value="1"/>
</dbReference>
<dbReference type="PANTHER" id="PTHR48079">
    <property type="entry name" value="PROTEIN YEEZ"/>
    <property type="match status" value="1"/>
</dbReference>
<proteinExistence type="predicted"/>
<dbReference type="PANTHER" id="PTHR48079:SF9">
    <property type="entry name" value="PUTATIVE-RELATED"/>
    <property type="match status" value="1"/>
</dbReference>
<evidence type="ECO:0000259" key="1">
    <source>
        <dbReference type="Pfam" id="PF01370"/>
    </source>
</evidence>
<dbReference type="GO" id="GO:0004029">
    <property type="term" value="F:aldehyde dehydrogenase (NAD+) activity"/>
    <property type="evidence" value="ECO:0007669"/>
    <property type="project" value="TreeGrafter"/>
</dbReference>
<accession>A0A7I7P222</accession>
<dbReference type="Proteomes" id="UP000466632">
    <property type="component" value="Chromosome"/>
</dbReference>
<dbReference type="InterPro" id="IPR001509">
    <property type="entry name" value="Epimerase_deHydtase"/>
</dbReference>
<dbReference type="InterPro" id="IPR051783">
    <property type="entry name" value="NAD(P)-dependent_oxidoreduct"/>
</dbReference>
<protein>
    <submittedName>
        <fullName evidence="2">Putative NAD-dependent epimerase/dehydratase</fullName>
    </submittedName>
</protein>
<organism evidence="2 3">
    <name type="scientific">Mycobacterium seoulense</name>
    <dbReference type="NCBI Taxonomy" id="386911"/>
    <lineage>
        <taxon>Bacteria</taxon>
        <taxon>Bacillati</taxon>
        <taxon>Actinomycetota</taxon>
        <taxon>Actinomycetes</taxon>
        <taxon>Mycobacteriales</taxon>
        <taxon>Mycobacteriaceae</taxon>
        <taxon>Mycobacterium</taxon>
    </lineage>
</organism>
<dbReference type="EMBL" id="AP022582">
    <property type="protein sequence ID" value="BBY02739.1"/>
    <property type="molecule type" value="Genomic_DNA"/>
</dbReference>
<keyword evidence="3" id="KW-1185">Reference proteome</keyword>
<reference evidence="2 3" key="1">
    <citation type="journal article" date="2019" name="Emerg. Microbes Infect.">
        <title>Comprehensive subspecies identification of 175 nontuberculous mycobacteria species based on 7547 genomic profiles.</title>
        <authorList>
            <person name="Matsumoto Y."/>
            <person name="Kinjo T."/>
            <person name="Motooka D."/>
            <person name="Nabeya D."/>
            <person name="Jung N."/>
            <person name="Uechi K."/>
            <person name="Horii T."/>
            <person name="Iida T."/>
            <person name="Fujita J."/>
            <person name="Nakamura S."/>
        </authorList>
    </citation>
    <scope>NUCLEOTIDE SEQUENCE [LARGE SCALE GENOMIC DNA]</scope>
    <source>
        <strain evidence="2 3">JCM 16018</strain>
    </source>
</reference>
<feature type="domain" description="NAD-dependent epimerase/dehydratase" evidence="1">
    <location>
        <begin position="3"/>
        <end position="75"/>
    </location>
</feature>
<dbReference type="GO" id="GO:0005737">
    <property type="term" value="C:cytoplasm"/>
    <property type="evidence" value="ECO:0007669"/>
    <property type="project" value="TreeGrafter"/>
</dbReference>
<name>A0A7I7P222_9MYCO</name>
<dbReference type="AlphaFoldDB" id="A0A7I7P222"/>
<evidence type="ECO:0000313" key="2">
    <source>
        <dbReference type="EMBL" id="BBY02739.1"/>
    </source>
</evidence>
<dbReference type="KEGG" id="mseo:MSEO_32380"/>
<dbReference type="InterPro" id="IPR036291">
    <property type="entry name" value="NAD(P)-bd_dom_sf"/>
</dbReference>